<evidence type="ECO:0000313" key="1">
    <source>
        <dbReference type="EMBL" id="KAF4511983.1"/>
    </source>
</evidence>
<dbReference type="AlphaFoldDB" id="A0A8H4V8M1"/>
<accession>A0A8H4V8M1</accession>
<keyword evidence="2" id="KW-1185">Reference proteome</keyword>
<dbReference type="EMBL" id="JAAVMX010000002">
    <property type="protein sequence ID" value="KAF4511983.1"/>
    <property type="molecule type" value="Genomic_DNA"/>
</dbReference>
<dbReference type="Proteomes" id="UP000557566">
    <property type="component" value="Unassembled WGS sequence"/>
</dbReference>
<evidence type="ECO:0000313" key="2">
    <source>
        <dbReference type="Proteomes" id="UP000557566"/>
    </source>
</evidence>
<sequence length="131" mass="14541">MGTMVAHRPRYLVNPAIIEPSPESCMFAETASLHFILDIVNLFSRATSKGRGKKRQPLPLAPPILQAVSFSVESSSFCQPIIIVSSSPFAFLDLRPAHVCKMVMSRRQRQSPSQSFSPRHDVVYGVADLRT</sequence>
<proteinExistence type="predicted"/>
<gene>
    <name evidence="1" type="ORF">G6O67_001174</name>
</gene>
<name>A0A8H4V8M1_9HYPO</name>
<protein>
    <submittedName>
        <fullName evidence="1">Uncharacterized protein</fullName>
    </submittedName>
</protein>
<organism evidence="1 2">
    <name type="scientific">Ophiocordyceps sinensis</name>
    <dbReference type="NCBI Taxonomy" id="72228"/>
    <lineage>
        <taxon>Eukaryota</taxon>
        <taxon>Fungi</taxon>
        <taxon>Dikarya</taxon>
        <taxon>Ascomycota</taxon>
        <taxon>Pezizomycotina</taxon>
        <taxon>Sordariomycetes</taxon>
        <taxon>Hypocreomycetidae</taxon>
        <taxon>Hypocreales</taxon>
        <taxon>Ophiocordycipitaceae</taxon>
        <taxon>Ophiocordyceps</taxon>
    </lineage>
</organism>
<reference evidence="1 2" key="1">
    <citation type="journal article" date="2020" name="Genome Biol. Evol.">
        <title>A new high-quality draft genome assembly of the Chinese cordyceps Ophiocordyceps sinensis.</title>
        <authorList>
            <person name="Shu R."/>
            <person name="Zhang J."/>
            <person name="Meng Q."/>
            <person name="Zhang H."/>
            <person name="Zhou G."/>
            <person name="Li M."/>
            <person name="Wu P."/>
            <person name="Zhao Y."/>
            <person name="Chen C."/>
            <person name="Qin Q."/>
        </authorList>
    </citation>
    <scope>NUCLEOTIDE SEQUENCE [LARGE SCALE GENOMIC DNA]</scope>
    <source>
        <strain evidence="1 2">IOZ07</strain>
    </source>
</reference>
<comment type="caution">
    <text evidence="1">The sequence shown here is derived from an EMBL/GenBank/DDBJ whole genome shotgun (WGS) entry which is preliminary data.</text>
</comment>